<evidence type="ECO:0000313" key="2">
    <source>
        <dbReference type="Proteomes" id="UP001328107"/>
    </source>
</evidence>
<organism evidence="1 2">
    <name type="scientific">Pristionchus mayeri</name>
    <dbReference type="NCBI Taxonomy" id="1317129"/>
    <lineage>
        <taxon>Eukaryota</taxon>
        <taxon>Metazoa</taxon>
        <taxon>Ecdysozoa</taxon>
        <taxon>Nematoda</taxon>
        <taxon>Chromadorea</taxon>
        <taxon>Rhabditida</taxon>
        <taxon>Rhabditina</taxon>
        <taxon>Diplogasteromorpha</taxon>
        <taxon>Diplogasteroidea</taxon>
        <taxon>Neodiplogasteridae</taxon>
        <taxon>Pristionchus</taxon>
    </lineage>
</organism>
<comment type="caution">
    <text evidence="1">The sequence shown here is derived from an EMBL/GenBank/DDBJ whole genome shotgun (WGS) entry which is preliminary data.</text>
</comment>
<feature type="non-terminal residue" evidence="1">
    <location>
        <position position="1"/>
    </location>
</feature>
<reference evidence="2" key="1">
    <citation type="submission" date="2022-10" db="EMBL/GenBank/DDBJ databases">
        <title>Genome assembly of Pristionchus species.</title>
        <authorList>
            <person name="Yoshida K."/>
            <person name="Sommer R.J."/>
        </authorList>
    </citation>
    <scope>NUCLEOTIDE SEQUENCE [LARGE SCALE GENOMIC DNA]</scope>
    <source>
        <strain evidence="2">RS5460</strain>
    </source>
</reference>
<evidence type="ECO:0000313" key="1">
    <source>
        <dbReference type="EMBL" id="GMR38451.1"/>
    </source>
</evidence>
<sequence length="97" mass="10927">GKRAELRSSPFTSLLFSHREWFAPPFSSYLRMRISLLLTVTLLVLGYGTDDPDEFNDELIEDSISTGSDDPDPDTCNAKRINGFNELTVRAVVEKKC</sequence>
<keyword evidence="2" id="KW-1185">Reference proteome</keyword>
<dbReference type="EMBL" id="BTRK01000002">
    <property type="protein sequence ID" value="GMR38451.1"/>
    <property type="molecule type" value="Genomic_DNA"/>
</dbReference>
<name>A0AAN5CE77_9BILA</name>
<dbReference type="Proteomes" id="UP001328107">
    <property type="component" value="Unassembled WGS sequence"/>
</dbReference>
<dbReference type="AlphaFoldDB" id="A0AAN5CE77"/>
<proteinExistence type="predicted"/>
<protein>
    <submittedName>
        <fullName evidence="1">Uncharacterized protein</fullName>
    </submittedName>
</protein>
<gene>
    <name evidence="1" type="ORF">PMAYCL1PPCAC_08646</name>
</gene>
<accession>A0AAN5CE77</accession>